<gene>
    <name evidence="1" type="ORF">I6J37_04915</name>
</gene>
<accession>A0ABX7HIZ1</accession>
<reference evidence="1 2" key="1">
    <citation type="submission" date="2021-02" db="EMBL/GenBank/DDBJ databases">
        <title>FDA dAtabase for Regulatory Grade micrObial Sequences (FDA-ARGOS): Supporting development and validation of Infectious Disease Dx tests.</title>
        <authorList>
            <person name="Sproer C."/>
            <person name="Gronow S."/>
            <person name="Severitt S."/>
            <person name="Schroder I."/>
            <person name="Tallon L."/>
            <person name="Sadzewicz L."/>
            <person name="Zhao X."/>
            <person name="Boylan J."/>
            <person name="Ott S."/>
            <person name="Bowen H."/>
            <person name="Vavikolanu K."/>
            <person name="Mehta A."/>
            <person name="Aluvathingal J."/>
            <person name="Nadendla S."/>
            <person name="Lowell S."/>
            <person name="Myers T."/>
            <person name="Yan Y."/>
            <person name="Sichtig H."/>
        </authorList>
    </citation>
    <scope>NUCLEOTIDE SEQUENCE [LARGE SCALE GENOMIC DNA]</scope>
    <source>
        <strain evidence="1 2">FDAARGOS_1207</strain>
    </source>
</reference>
<evidence type="ECO:0000313" key="1">
    <source>
        <dbReference type="EMBL" id="QRO86415.1"/>
    </source>
</evidence>
<evidence type="ECO:0008006" key="3">
    <source>
        <dbReference type="Google" id="ProtNLM"/>
    </source>
</evidence>
<name>A0ABX7HIZ1_9STAP</name>
<protein>
    <recommendedName>
        <fullName evidence="3">Cthe-2314-like HEPN domain-containing protein</fullName>
    </recommendedName>
</protein>
<dbReference type="RefSeq" id="WP_199186561.1">
    <property type="nucleotide sequence ID" value="NZ_CP069486.1"/>
</dbReference>
<organism evidence="1 2">
    <name type="scientific">Mammaliicoccus vitulinus</name>
    <dbReference type="NCBI Taxonomy" id="71237"/>
    <lineage>
        <taxon>Bacteria</taxon>
        <taxon>Bacillati</taxon>
        <taxon>Bacillota</taxon>
        <taxon>Bacilli</taxon>
        <taxon>Bacillales</taxon>
        <taxon>Staphylococcaceae</taxon>
        <taxon>Mammaliicoccus</taxon>
    </lineage>
</organism>
<evidence type="ECO:0000313" key="2">
    <source>
        <dbReference type="Proteomes" id="UP000627155"/>
    </source>
</evidence>
<sequence length="136" mass="16230">MEIIKENPDIYFAVSGLISMKTINKIKNIMTWVFYYHNIALHFLHTLHDLMYILVRELTHSYEVKLELGFKRELVGKLKASDNETYNKLGNILNKNSPIRTVKYRDEYTHNITPYRLNSHPRKMSMELLFLKLINQ</sequence>
<proteinExistence type="predicted"/>
<dbReference type="EMBL" id="CP069486">
    <property type="protein sequence ID" value="QRO86415.1"/>
    <property type="molecule type" value="Genomic_DNA"/>
</dbReference>
<keyword evidence="2" id="KW-1185">Reference proteome</keyword>
<dbReference type="Proteomes" id="UP000627155">
    <property type="component" value="Chromosome"/>
</dbReference>